<evidence type="ECO:0000313" key="2">
    <source>
        <dbReference type="Proteomes" id="UP000249081"/>
    </source>
</evidence>
<comment type="caution">
    <text evidence="1">The sequence shown here is derived from an EMBL/GenBank/DDBJ whole genome shotgun (WGS) entry which is preliminary data.</text>
</comment>
<dbReference type="AlphaFoldDB" id="A0A2W4VZR7"/>
<reference evidence="1 2" key="2">
    <citation type="submission" date="2018-06" db="EMBL/GenBank/DDBJ databases">
        <title>Metagenomic assembly of (sub)arctic Cyanobacteria and their associated microbiome from non-axenic cultures.</title>
        <authorList>
            <person name="Baurain D."/>
        </authorList>
    </citation>
    <scope>NUCLEOTIDE SEQUENCE [LARGE SCALE GENOMIC DNA]</scope>
    <source>
        <strain evidence="1">ULC041bin1</strain>
    </source>
</reference>
<gene>
    <name evidence="1" type="ORF">DCF17_14670</name>
</gene>
<name>A0A2W4VZR7_9CYAN</name>
<evidence type="ECO:0000313" key="1">
    <source>
        <dbReference type="EMBL" id="PZO38424.1"/>
    </source>
</evidence>
<protein>
    <submittedName>
        <fullName evidence="1">Uncharacterized protein</fullName>
    </submittedName>
</protein>
<reference evidence="2" key="1">
    <citation type="submission" date="2018-04" db="EMBL/GenBank/DDBJ databases">
        <authorList>
            <person name="Cornet L."/>
        </authorList>
    </citation>
    <scope>NUCLEOTIDE SEQUENCE [LARGE SCALE GENOMIC DNA]</scope>
</reference>
<proteinExistence type="predicted"/>
<dbReference type="Proteomes" id="UP000249081">
    <property type="component" value="Unassembled WGS sequence"/>
</dbReference>
<accession>A0A2W4VZR7</accession>
<organism evidence="1 2">
    <name type="scientific">Shackletoniella antarctica</name>
    <dbReference type="NCBI Taxonomy" id="268115"/>
    <lineage>
        <taxon>Bacteria</taxon>
        <taxon>Bacillati</taxon>
        <taxon>Cyanobacteriota</taxon>
        <taxon>Cyanophyceae</taxon>
        <taxon>Oculatellales</taxon>
        <taxon>Oculatellaceae</taxon>
        <taxon>Shackletoniella</taxon>
    </lineage>
</organism>
<sequence>MQAVEFETKIENGAIAIPPQYQQTFGNSAQVKVILLMPEPLALDEEEDMIANLLDHPLDIDNFMPKTREELYDR</sequence>
<dbReference type="EMBL" id="QBMN01000104">
    <property type="protein sequence ID" value="PZO38424.1"/>
    <property type="molecule type" value="Genomic_DNA"/>
</dbReference>